<accession>A0ABQ3GEG6</accession>
<keyword evidence="1" id="KW-0812">Transmembrane</keyword>
<evidence type="ECO:0000313" key="3">
    <source>
        <dbReference type="Proteomes" id="UP000626210"/>
    </source>
</evidence>
<evidence type="ECO:0000313" key="2">
    <source>
        <dbReference type="EMBL" id="GHD03093.1"/>
    </source>
</evidence>
<dbReference type="RefSeq" id="WP_189690804.1">
    <property type="nucleotide sequence ID" value="NZ_BMYK01000042.1"/>
</dbReference>
<proteinExistence type="predicted"/>
<sequence>MAHHPILLGAPRSLARSPRPWLLQRSDDDFLPATLEDLRSPAGHERLRALRARALDAQGTLKLFQPIQRQFHLALLEAWCDTAGEPRLDPKRIQAAGLVLRRIGADGRAEGWMKSAGRIHGWLPLTRVGGADADPLPAARGKQGLTGVPDIDRQLAAFTRTQPDSALEEATIPLYLAPPDVCAEAGQTLYYGLVPTVSSEISEQDEQLAAAPGTDFGPRSAAFRDHLVLALQGQAMGLPRTGQSVTAAWLKDSEQADADAALARFVLLLRQLASEFGAFGTGGAPILQALSTLQLPLVLRAGETQPRRVRADQFLQQAQALVLQQQAGSVEMPAEWPAMEAAAAQRLLDAMHAAMQSRLAAVKGKRGRFDEPGARYQLRAFVRLAPEGACPARTVWGEASEPFVIAAWYEGAGAPPVQIALPDPSDKSLLDALRPSVAFVVPPSLQSLLSGASKKLLDGEGQSSKFGLSWICSFNIPIITICAFLVLNLFLGLFNIVFGWIFSMKICLPFPKIPPKS</sequence>
<feature type="transmembrane region" description="Helical" evidence="1">
    <location>
        <begin position="478"/>
        <end position="502"/>
    </location>
</feature>
<keyword evidence="1" id="KW-1133">Transmembrane helix</keyword>
<protein>
    <submittedName>
        <fullName evidence="2">Uncharacterized protein</fullName>
    </submittedName>
</protein>
<keyword evidence="3" id="KW-1185">Reference proteome</keyword>
<evidence type="ECO:0000256" key="1">
    <source>
        <dbReference type="SAM" id="Phobius"/>
    </source>
</evidence>
<dbReference type="Proteomes" id="UP000626210">
    <property type="component" value="Unassembled WGS sequence"/>
</dbReference>
<reference evidence="3" key="1">
    <citation type="journal article" date="2019" name="Int. J. Syst. Evol. Microbiol.">
        <title>The Global Catalogue of Microorganisms (GCM) 10K type strain sequencing project: providing services to taxonomists for standard genome sequencing and annotation.</title>
        <authorList>
            <consortium name="The Broad Institute Genomics Platform"/>
            <consortium name="The Broad Institute Genome Sequencing Center for Infectious Disease"/>
            <person name="Wu L."/>
            <person name="Ma J."/>
        </authorList>
    </citation>
    <scope>NUCLEOTIDE SEQUENCE [LARGE SCALE GENOMIC DNA]</scope>
    <source>
        <strain evidence="3">KCTC 23314</strain>
    </source>
</reference>
<keyword evidence="1" id="KW-0472">Membrane</keyword>
<organism evidence="2 3">
    <name type="scientific">Pseudorhodoferax aquiterrae</name>
    <dbReference type="NCBI Taxonomy" id="747304"/>
    <lineage>
        <taxon>Bacteria</taxon>
        <taxon>Pseudomonadati</taxon>
        <taxon>Pseudomonadota</taxon>
        <taxon>Betaproteobacteria</taxon>
        <taxon>Burkholderiales</taxon>
        <taxon>Comamonadaceae</taxon>
    </lineage>
</organism>
<gene>
    <name evidence="2" type="ORF">GCM10007320_62880</name>
</gene>
<dbReference type="EMBL" id="BMYK01000042">
    <property type="protein sequence ID" value="GHD03093.1"/>
    <property type="molecule type" value="Genomic_DNA"/>
</dbReference>
<name>A0ABQ3GEG6_9BURK</name>
<comment type="caution">
    <text evidence="2">The sequence shown here is derived from an EMBL/GenBank/DDBJ whole genome shotgun (WGS) entry which is preliminary data.</text>
</comment>